<dbReference type="VEuPathDB" id="FungiDB:NCU03414"/>
<evidence type="ECO:0000313" key="2">
    <source>
        <dbReference type="Proteomes" id="UP000001805"/>
    </source>
</evidence>
<keyword evidence="2" id="KW-1185">Reference proteome</keyword>
<evidence type="ECO:0000313" key="1">
    <source>
        <dbReference type="EMBL" id="EAA27625.1"/>
    </source>
</evidence>
<dbReference type="KEGG" id="ncr:NCU03414"/>
<dbReference type="GeneID" id="3873008"/>
<organism evidence="1 2">
    <name type="scientific">Neurospora crassa (strain ATCC 24698 / 74-OR23-1A / CBS 708.71 / DSM 1257 / FGSC 987)</name>
    <dbReference type="NCBI Taxonomy" id="367110"/>
    <lineage>
        <taxon>Eukaryota</taxon>
        <taxon>Fungi</taxon>
        <taxon>Dikarya</taxon>
        <taxon>Ascomycota</taxon>
        <taxon>Pezizomycotina</taxon>
        <taxon>Sordariomycetes</taxon>
        <taxon>Sordariomycetidae</taxon>
        <taxon>Sordariales</taxon>
        <taxon>Sordariaceae</taxon>
        <taxon>Neurospora</taxon>
    </lineage>
</organism>
<sequence>MNNRADMVLAKFSSHLSMIKICGWDQGDEKAARLLGKLKEQEKQLQDLFRKLGGIQSVEIKAEWDELIKYIDEETKAENMPTDDKDTFLKKVQTLSDYITPKIQALESAITESQTTGVAPAA</sequence>
<dbReference type="EMBL" id="CM002237">
    <property type="protein sequence ID" value="EAA27625.1"/>
    <property type="molecule type" value="Genomic_DNA"/>
</dbReference>
<dbReference type="Proteomes" id="UP000001805">
    <property type="component" value="Chromosome 6, Linkage Group II"/>
</dbReference>
<dbReference type="OMA" id="WDQGDEK"/>
<dbReference type="RefSeq" id="XP_956861.1">
    <property type="nucleotide sequence ID" value="XM_951768.1"/>
</dbReference>
<dbReference type="SMR" id="Q1K5F0"/>
<proteinExistence type="predicted"/>
<accession>Q1K5F0</accession>
<dbReference type="PaxDb" id="5141-EFNCRP00000002565"/>
<name>Q1K5F0_NEUCR</name>
<dbReference type="AlphaFoldDB" id="Q1K5F0"/>
<dbReference type="InParanoid" id="Q1K5F0"/>
<gene>
    <name evidence="1" type="ORF">NCU03414</name>
</gene>
<protein>
    <submittedName>
        <fullName evidence="1">Uncharacterized protein</fullName>
    </submittedName>
</protein>
<reference evidence="1 2" key="1">
    <citation type="journal article" date="2003" name="Nature">
        <title>The genome sequence of the filamentous fungus Neurospora crassa.</title>
        <authorList>
            <person name="Galagan J.E."/>
            <person name="Calvo S.E."/>
            <person name="Borkovich K.A."/>
            <person name="Selker E.U."/>
            <person name="Read N.D."/>
            <person name="Jaffe D."/>
            <person name="FitzHugh W."/>
            <person name="Ma L.J."/>
            <person name="Smirnov S."/>
            <person name="Purcell S."/>
            <person name="Rehman B."/>
            <person name="Elkins T."/>
            <person name="Engels R."/>
            <person name="Wang S."/>
            <person name="Nielsen C.B."/>
            <person name="Butler J."/>
            <person name="Endrizzi M."/>
            <person name="Qui D."/>
            <person name="Ianakiev P."/>
            <person name="Bell-Pedersen D."/>
            <person name="Nelson M.A."/>
            <person name="Werner-Washburne M."/>
            <person name="Selitrennikoff C.P."/>
            <person name="Kinsey J.A."/>
            <person name="Braun E.L."/>
            <person name="Zelter A."/>
            <person name="Schulte U."/>
            <person name="Kothe G.O."/>
            <person name="Jedd G."/>
            <person name="Mewes W."/>
            <person name="Staben C."/>
            <person name="Marcotte E."/>
            <person name="Greenberg D."/>
            <person name="Roy A."/>
            <person name="Foley K."/>
            <person name="Naylor J."/>
            <person name="Stange-Thomann N."/>
            <person name="Barrett R."/>
            <person name="Gnerre S."/>
            <person name="Kamal M."/>
            <person name="Kamvysselis M."/>
            <person name="Mauceli E."/>
            <person name="Bielke C."/>
            <person name="Rudd S."/>
            <person name="Frishman D."/>
            <person name="Krystofova S."/>
            <person name="Rasmussen C."/>
            <person name="Metzenberg R.L."/>
            <person name="Perkins D.D."/>
            <person name="Kroken S."/>
            <person name="Cogoni C."/>
            <person name="Macino G."/>
            <person name="Catcheside D."/>
            <person name="Li W."/>
            <person name="Pratt R.J."/>
            <person name="Osmani S.A."/>
            <person name="DeSouza C.P."/>
            <person name="Glass L."/>
            <person name="Orbach M.J."/>
            <person name="Berglund J.A."/>
            <person name="Voelker R."/>
            <person name="Yarden O."/>
            <person name="Plamann M."/>
            <person name="Seiler S."/>
            <person name="Dunlap J."/>
            <person name="Radford A."/>
            <person name="Aramayo R."/>
            <person name="Natvig D.O."/>
            <person name="Alex L.A."/>
            <person name="Mannhaupt G."/>
            <person name="Ebbole D.J."/>
            <person name="Freitag M."/>
            <person name="Paulsen I."/>
            <person name="Sachs M.S."/>
            <person name="Lander E.S."/>
            <person name="Nusbaum C."/>
            <person name="Birren B."/>
        </authorList>
    </citation>
    <scope>NUCLEOTIDE SEQUENCE [LARGE SCALE GENOMIC DNA]</scope>
    <source>
        <strain evidence="2">ATCC 24698 / 74-OR23-1A / CBS 708.71 / DSM 1257 / FGSC 987</strain>
    </source>
</reference>
<dbReference type="OrthoDB" id="10353927at2759"/>
<dbReference type="HOGENOM" id="CLU_2027357_0_0_1"/>